<dbReference type="PROSITE" id="PS00041">
    <property type="entry name" value="HTH_ARAC_FAMILY_1"/>
    <property type="match status" value="1"/>
</dbReference>
<dbReference type="PROSITE" id="PS01124">
    <property type="entry name" value="HTH_ARAC_FAMILY_2"/>
    <property type="match status" value="1"/>
</dbReference>
<dbReference type="InterPro" id="IPR018062">
    <property type="entry name" value="HTH_AraC-typ_CS"/>
</dbReference>
<reference evidence="6" key="1">
    <citation type="submission" date="2017-05" db="EMBL/GenBank/DDBJ databases">
        <authorList>
            <person name="Rodrigo-Torres L."/>
            <person name="Arahal R. D."/>
            <person name="Lucena T."/>
        </authorList>
    </citation>
    <scope>NUCLEOTIDE SEQUENCE [LARGE SCALE GENOMIC DNA]</scope>
    <source>
        <strain evidence="6">CECT 8649</strain>
    </source>
</reference>
<dbReference type="Gene3D" id="1.10.10.60">
    <property type="entry name" value="Homeodomain-like"/>
    <property type="match status" value="1"/>
</dbReference>
<dbReference type="InterPro" id="IPR009057">
    <property type="entry name" value="Homeodomain-like_sf"/>
</dbReference>
<keyword evidence="6" id="KW-1185">Reference proteome</keyword>
<dbReference type="AlphaFoldDB" id="A0A238JEH8"/>
<gene>
    <name evidence="5" type="primary">cdhR_7</name>
    <name evidence="5" type="ORF">TRP8649_03199</name>
</gene>
<dbReference type="EMBL" id="FXXP01000002">
    <property type="protein sequence ID" value="SMX29068.1"/>
    <property type="molecule type" value="Genomic_DNA"/>
</dbReference>
<dbReference type="Gene3D" id="3.40.50.880">
    <property type="match status" value="1"/>
</dbReference>
<keyword evidence="1" id="KW-0805">Transcription regulation</keyword>
<name>A0A238JEH8_9RHOB</name>
<dbReference type="SUPFAM" id="SSF46689">
    <property type="entry name" value="Homeodomain-like"/>
    <property type="match status" value="2"/>
</dbReference>
<feature type="domain" description="HTH araC/xylS-type" evidence="4">
    <location>
        <begin position="223"/>
        <end position="321"/>
    </location>
</feature>
<evidence type="ECO:0000256" key="3">
    <source>
        <dbReference type="ARBA" id="ARBA00023163"/>
    </source>
</evidence>
<dbReference type="SMART" id="SM00342">
    <property type="entry name" value="HTH_ARAC"/>
    <property type="match status" value="1"/>
</dbReference>
<dbReference type="InterPro" id="IPR018060">
    <property type="entry name" value="HTH_AraC"/>
</dbReference>
<organism evidence="5 6">
    <name type="scientific">Pelagimonas phthalicica</name>
    <dbReference type="NCBI Taxonomy" id="1037362"/>
    <lineage>
        <taxon>Bacteria</taxon>
        <taxon>Pseudomonadati</taxon>
        <taxon>Pseudomonadota</taxon>
        <taxon>Alphaproteobacteria</taxon>
        <taxon>Rhodobacterales</taxon>
        <taxon>Roseobacteraceae</taxon>
        <taxon>Pelagimonas</taxon>
    </lineage>
</organism>
<evidence type="ECO:0000313" key="5">
    <source>
        <dbReference type="EMBL" id="SMX29068.1"/>
    </source>
</evidence>
<evidence type="ECO:0000259" key="4">
    <source>
        <dbReference type="PROSITE" id="PS01124"/>
    </source>
</evidence>
<dbReference type="PANTHER" id="PTHR43130:SF3">
    <property type="entry name" value="HTH-TYPE TRANSCRIPTIONAL REGULATOR RV1931C"/>
    <property type="match status" value="1"/>
</dbReference>
<dbReference type="SUPFAM" id="SSF52317">
    <property type="entry name" value="Class I glutamine amidotransferase-like"/>
    <property type="match status" value="1"/>
</dbReference>
<dbReference type="CDD" id="cd03136">
    <property type="entry name" value="GATase1_AraC_ArgR_like"/>
    <property type="match status" value="1"/>
</dbReference>
<keyword evidence="3" id="KW-0804">Transcription</keyword>
<evidence type="ECO:0000256" key="2">
    <source>
        <dbReference type="ARBA" id="ARBA00023125"/>
    </source>
</evidence>
<protein>
    <submittedName>
        <fullName evidence="5">HTH-type transcriptional regulator CdhR</fullName>
    </submittedName>
</protein>
<dbReference type="InterPro" id="IPR052158">
    <property type="entry name" value="INH-QAR"/>
</dbReference>
<evidence type="ECO:0000313" key="6">
    <source>
        <dbReference type="Proteomes" id="UP000225972"/>
    </source>
</evidence>
<accession>A0A238JEH8</accession>
<keyword evidence="2" id="KW-0238">DNA-binding</keyword>
<dbReference type="GO" id="GO:0003700">
    <property type="term" value="F:DNA-binding transcription factor activity"/>
    <property type="evidence" value="ECO:0007669"/>
    <property type="project" value="InterPro"/>
</dbReference>
<dbReference type="Proteomes" id="UP000225972">
    <property type="component" value="Unassembled WGS sequence"/>
</dbReference>
<sequence>MQVKPWIMQNSNPPAKTRQIGVLLFEEFSNHALANAVEPLRAANRLSRQPLYEWHYLGITGGSVSSSSGLPVTPEMPLSEHPGGALLLVLPSYAFQSQCDPQTLRSLRAASKRFTQLAGLDMGSWLLAKAGLLEGKTATIHWDEMTHFSEEFPEVDAVDRRYIATGDILSCGGASTTMELMLDLIGQHHGMMLRLEVAALFMHGERDPSALVPIRTGDSQVVEAAVAIMRRTIETPLPLDAIAKRLGMGLRALEKHFHSATGRSPRSVYISLRLGVARRLIEQTNLSITEIATRSGYEDPSALTRSFKREFGTTPRALRKSD</sequence>
<evidence type="ECO:0000256" key="1">
    <source>
        <dbReference type="ARBA" id="ARBA00023015"/>
    </source>
</evidence>
<dbReference type="GO" id="GO:0043565">
    <property type="term" value="F:sequence-specific DNA binding"/>
    <property type="evidence" value="ECO:0007669"/>
    <property type="project" value="InterPro"/>
</dbReference>
<dbReference type="PANTHER" id="PTHR43130">
    <property type="entry name" value="ARAC-FAMILY TRANSCRIPTIONAL REGULATOR"/>
    <property type="match status" value="1"/>
</dbReference>
<dbReference type="InterPro" id="IPR029062">
    <property type="entry name" value="Class_I_gatase-like"/>
</dbReference>
<dbReference type="Pfam" id="PF12833">
    <property type="entry name" value="HTH_18"/>
    <property type="match status" value="1"/>
</dbReference>
<proteinExistence type="predicted"/>